<sequence length="700" mass="78236">MMTIHRINRPWILFTLLFVSLLLLFAPFTHHGSGNRERLKGVIESVRGKGKGGEAVVVLEDSESHWDEADKMREWEFNRALQYEGTGSRIQAFIDKARSGQPFTVSVIGGSVSKGRGLTPPPDHPRHQSHKRPRQGEEQAKNNANIDLTEVPSSAPPKQTQMGATTLYSKENLHVMIFDWLNSTFPNPKNMFVNGAQGGVGAGYFGWCFKEHIPEDSDLILVEQGINDLLDMEVISFYEHLLRGLLELPNKPAVINVETFTTLFPSLLSSSAFHQGVLNFYDVPSIAIRDVILPRLLADPDKQMPRWFRTGDDVTLKDPKAKEYGGVAVDVMHISARGHALAAGLVIRYLQDQIERSAPPSYFRKALSRFASSYIKKPPLRILDVPSTSLTGQFNPFQRDPMHVPVCRSENSPRLHGKVSSAEDDVSEGYGQGLQLADGSHGWTQWSWAEKRYLISREPGSIAIFDFIISPPSKEVEESKESLLLAESDPIEQSLIENDNGEFEVEAENVTENESDSVEESEEEKGRDRFKPIALSSRPGGPFNLHADEHEQVSGSNTKSKRRRSRRRKPSSSTSNKIITNGTIASTVESEILDSDKESRRFISSPNKRQNRGSGGSILIGYQRSAKLGLGSVWCWVDDDRIQGTQVDGWWKLDKRNMGMVKEIASGLQPGKHTLHCELLKETLDPSGGNEFRLFAVMHD</sequence>
<keyword evidence="4" id="KW-1185">Reference proteome</keyword>
<dbReference type="KEGG" id="ker:91105807"/>
<dbReference type="EMBL" id="CP144090">
    <property type="protein sequence ID" value="WWD08892.1"/>
    <property type="molecule type" value="Genomic_DNA"/>
</dbReference>
<name>A0AAX4KRH1_9TREE</name>
<accession>A0AAX4KRH1</accession>
<feature type="signal peptide" evidence="2">
    <location>
        <begin position="1"/>
        <end position="31"/>
    </location>
</feature>
<feature type="region of interest" description="Disordered" evidence="1">
    <location>
        <begin position="597"/>
        <end position="616"/>
    </location>
</feature>
<evidence type="ECO:0000313" key="3">
    <source>
        <dbReference type="EMBL" id="WWD08892.1"/>
    </source>
</evidence>
<dbReference type="Proteomes" id="UP001358614">
    <property type="component" value="Chromosome 2"/>
</dbReference>
<dbReference type="RefSeq" id="XP_066086859.1">
    <property type="nucleotide sequence ID" value="XM_066230762.1"/>
</dbReference>
<dbReference type="PANTHER" id="PTHR34407">
    <property type="entry name" value="EXPRESSED PROTEIN"/>
    <property type="match status" value="1"/>
</dbReference>
<protein>
    <recommendedName>
        <fullName evidence="5">SGNH hydrolase-type esterase domain-containing protein</fullName>
    </recommendedName>
</protein>
<dbReference type="SUPFAM" id="SSF52266">
    <property type="entry name" value="SGNH hydrolase"/>
    <property type="match status" value="1"/>
</dbReference>
<feature type="compositionally biased region" description="Basic residues" evidence="1">
    <location>
        <begin position="559"/>
        <end position="570"/>
    </location>
</feature>
<dbReference type="CDD" id="cd00229">
    <property type="entry name" value="SGNH_hydrolase"/>
    <property type="match status" value="1"/>
</dbReference>
<feature type="chain" id="PRO_5043365724" description="SGNH hydrolase-type esterase domain-containing protein" evidence="2">
    <location>
        <begin position="32"/>
        <end position="700"/>
    </location>
</feature>
<evidence type="ECO:0000256" key="2">
    <source>
        <dbReference type="SAM" id="SignalP"/>
    </source>
</evidence>
<dbReference type="GeneID" id="91105807"/>
<proteinExistence type="predicted"/>
<organism evidence="3 4">
    <name type="scientific">Kwoniella europaea PYCC6329</name>
    <dbReference type="NCBI Taxonomy" id="1423913"/>
    <lineage>
        <taxon>Eukaryota</taxon>
        <taxon>Fungi</taxon>
        <taxon>Dikarya</taxon>
        <taxon>Basidiomycota</taxon>
        <taxon>Agaricomycotina</taxon>
        <taxon>Tremellomycetes</taxon>
        <taxon>Tremellales</taxon>
        <taxon>Cryptococcaceae</taxon>
        <taxon>Kwoniella</taxon>
    </lineage>
</organism>
<evidence type="ECO:0000256" key="1">
    <source>
        <dbReference type="SAM" id="MobiDB-lite"/>
    </source>
</evidence>
<evidence type="ECO:0000313" key="4">
    <source>
        <dbReference type="Proteomes" id="UP001358614"/>
    </source>
</evidence>
<feature type="region of interest" description="Disordered" evidence="1">
    <location>
        <begin position="110"/>
        <end position="143"/>
    </location>
</feature>
<keyword evidence="2" id="KW-0732">Signal</keyword>
<evidence type="ECO:0008006" key="5">
    <source>
        <dbReference type="Google" id="ProtNLM"/>
    </source>
</evidence>
<dbReference type="PANTHER" id="PTHR34407:SF1">
    <property type="entry name" value="SGNH HYDROLASE-TYPE ESTERASE DOMAIN-CONTAINING PROTEIN"/>
    <property type="match status" value="1"/>
</dbReference>
<feature type="compositionally biased region" description="Acidic residues" evidence="1">
    <location>
        <begin position="507"/>
        <end position="523"/>
    </location>
</feature>
<dbReference type="AlphaFoldDB" id="A0AAX4KRH1"/>
<gene>
    <name evidence="3" type="ORF">V865_007006</name>
</gene>
<reference evidence="3 4" key="1">
    <citation type="submission" date="2024-01" db="EMBL/GenBank/DDBJ databases">
        <title>Comparative genomics of Cryptococcus and Kwoniella reveals pathogenesis evolution and contrasting modes of karyotype evolution via chromosome fusion or intercentromeric recombination.</title>
        <authorList>
            <person name="Coelho M.A."/>
            <person name="David-Palma M."/>
            <person name="Shea T."/>
            <person name="Bowers K."/>
            <person name="McGinley-Smith S."/>
            <person name="Mohammad A.W."/>
            <person name="Gnirke A."/>
            <person name="Yurkov A.M."/>
            <person name="Nowrousian M."/>
            <person name="Sun S."/>
            <person name="Cuomo C.A."/>
            <person name="Heitman J."/>
        </authorList>
    </citation>
    <scope>NUCLEOTIDE SEQUENCE [LARGE SCALE GENOMIC DNA]</scope>
    <source>
        <strain evidence="3 4">PYCC6329</strain>
    </source>
</reference>
<feature type="region of interest" description="Disordered" evidence="1">
    <location>
        <begin position="507"/>
        <end position="583"/>
    </location>
</feature>